<evidence type="ECO:0000313" key="5">
    <source>
        <dbReference type="Proteomes" id="UP001320609"/>
    </source>
</evidence>
<dbReference type="InterPro" id="IPR002656">
    <property type="entry name" value="Acyl_transf_3_dom"/>
</dbReference>
<dbReference type="PANTHER" id="PTHR23028">
    <property type="entry name" value="ACETYLTRANSFERASE"/>
    <property type="match status" value="1"/>
</dbReference>
<dbReference type="EMBL" id="JAKVTW010000002">
    <property type="protein sequence ID" value="MCH4810780.1"/>
    <property type="molecule type" value="Genomic_DNA"/>
</dbReference>
<dbReference type="Proteomes" id="UP001320609">
    <property type="component" value="Unassembled WGS sequence"/>
</dbReference>
<evidence type="ECO:0000256" key="1">
    <source>
        <dbReference type="SAM" id="Phobius"/>
    </source>
</evidence>
<feature type="transmembrane region" description="Helical" evidence="1">
    <location>
        <begin position="345"/>
        <end position="365"/>
    </location>
</feature>
<organism evidence="4 5">
    <name type="scientific">Vreelandella neptunia</name>
    <dbReference type="NCBI Taxonomy" id="115551"/>
    <lineage>
        <taxon>Bacteria</taxon>
        <taxon>Pseudomonadati</taxon>
        <taxon>Pseudomonadota</taxon>
        <taxon>Gammaproteobacteria</taxon>
        <taxon>Oceanospirillales</taxon>
        <taxon>Halomonadaceae</taxon>
        <taxon>Vreelandella</taxon>
    </lineage>
</organism>
<feature type="domain" description="Acyltransferase 3" evidence="2">
    <location>
        <begin position="6"/>
        <end position="322"/>
    </location>
</feature>
<evidence type="ECO:0000259" key="2">
    <source>
        <dbReference type="Pfam" id="PF01757"/>
    </source>
</evidence>
<dbReference type="InterPro" id="IPR050879">
    <property type="entry name" value="Acyltransferase_3"/>
</dbReference>
<keyword evidence="1" id="KW-1133">Transmembrane helix</keyword>
<feature type="transmembrane region" description="Helical" evidence="1">
    <location>
        <begin position="219"/>
        <end position="235"/>
    </location>
</feature>
<keyword evidence="1" id="KW-0812">Transmembrane</keyword>
<feature type="transmembrane region" description="Helical" evidence="1">
    <location>
        <begin position="187"/>
        <end position="207"/>
    </location>
</feature>
<dbReference type="InterPro" id="IPR043968">
    <property type="entry name" value="SGNH"/>
</dbReference>
<dbReference type="PANTHER" id="PTHR23028:SF53">
    <property type="entry name" value="ACYL_TRANSF_3 DOMAIN-CONTAINING PROTEIN"/>
    <property type="match status" value="1"/>
</dbReference>
<dbReference type="GO" id="GO:0016746">
    <property type="term" value="F:acyltransferase activity"/>
    <property type="evidence" value="ECO:0007669"/>
    <property type="project" value="UniProtKB-KW"/>
</dbReference>
<keyword evidence="4" id="KW-0012">Acyltransferase</keyword>
<accession>A0ABS9S3T0</accession>
<comment type="caution">
    <text evidence="4">The sequence shown here is derived from an EMBL/GenBank/DDBJ whole genome shotgun (WGS) entry which is preliminary data.</text>
</comment>
<feature type="transmembrane region" description="Helical" evidence="1">
    <location>
        <begin position="162"/>
        <end position="181"/>
    </location>
</feature>
<keyword evidence="4" id="KW-0808">Transferase</keyword>
<evidence type="ECO:0000313" key="4">
    <source>
        <dbReference type="EMBL" id="MCH4810780.1"/>
    </source>
</evidence>
<evidence type="ECO:0000259" key="3">
    <source>
        <dbReference type="Pfam" id="PF19040"/>
    </source>
</evidence>
<reference evidence="4 5" key="1">
    <citation type="submission" date="2022-03" db="EMBL/GenBank/DDBJ databases">
        <title>Genomic signatures underlying metal tolerance in selected Arctic bacterial isolates.</title>
        <authorList>
            <person name="Thomas F.A."/>
            <person name="Venkatachalam S."/>
            <person name="Krishnan K.P."/>
        </authorList>
    </citation>
    <scope>NUCLEOTIDE SEQUENCE [LARGE SCALE GENOMIC DNA]</scope>
    <source>
        <strain evidence="4 5">HM116</strain>
    </source>
</reference>
<sequence length="632" mass="71227">MEYRREIDGLRAVAVLPVILFHAGFSWFAGGYVGVDIFFVISGYLITTIIINDIENGRFSIAKFYERRARRILPALFFVLICCIPFAWMWMVPSQFKDFSQALVAITFFSSNILFWRKEDYFAPAAEENPLLHTWSLGVEEQFYIFFPILLIMLWRFGRQPVFYVVCLLSLISFLLSEWGWRNNPEANFYLLPTRAWELGIGAICAFILNGRPVKPNQFLSLTGLVLIIYSIFAFDESLPFPSAYALLPVLGAALIIIYGSSSTFTAKILSMKWLVGIGLVSFSAYLWHQPLLAFARIRSLTDPSAVLLFGLCVASVILAFFSWKFVEQPFRSGPKSILNSRAKVFAISLVASVGFIAFGVHGHVNNGYYDEWIASNKEYADVASFLSYRDTDDYRYQFSMDGCFFSGANGSLDDYNSSCLDIREGEENYILMGDSHAAHLYKALREKYTDSNLSVATASGCKPLYGNEGRLQCTLLHEQTFKEIEAKKELVDGVILSARWEESDFNGIQRTVTILKELGLNVVIVGPTVEYSSDFPIVLIRLLKEYGEVETNTLSMESKHNLDNDLEVLAASLGVGYVSMIDDLCSGDECRNYSLTREPMQFDYGHLTLSGARTLVNESFPGSLSNMFLPN</sequence>
<dbReference type="Pfam" id="PF19040">
    <property type="entry name" value="SGNH"/>
    <property type="match status" value="1"/>
</dbReference>
<name>A0ABS9S3T0_9GAMM</name>
<gene>
    <name evidence="4" type="ORF">MLE19_05500</name>
</gene>
<feature type="transmembrane region" description="Helical" evidence="1">
    <location>
        <begin position="305"/>
        <end position="324"/>
    </location>
</feature>
<keyword evidence="5" id="KW-1185">Reference proteome</keyword>
<feature type="transmembrane region" description="Helical" evidence="1">
    <location>
        <begin position="99"/>
        <end position="116"/>
    </location>
</feature>
<keyword evidence="1" id="KW-0472">Membrane</keyword>
<proteinExistence type="predicted"/>
<feature type="transmembrane region" description="Helical" evidence="1">
    <location>
        <begin position="72"/>
        <end position="93"/>
    </location>
</feature>
<protein>
    <submittedName>
        <fullName evidence="4">Acyltransferase</fullName>
    </submittedName>
</protein>
<dbReference type="Pfam" id="PF01757">
    <property type="entry name" value="Acyl_transf_3"/>
    <property type="match status" value="1"/>
</dbReference>
<feature type="transmembrane region" description="Helical" evidence="1">
    <location>
        <begin position="12"/>
        <end position="29"/>
    </location>
</feature>
<dbReference type="RefSeq" id="WP_240717198.1">
    <property type="nucleotide sequence ID" value="NZ_JAKVTW010000002.1"/>
</dbReference>
<feature type="transmembrane region" description="Helical" evidence="1">
    <location>
        <begin position="272"/>
        <end position="289"/>
    </location>
</feature>
<feature type="transmembrane region" description="Helical" evidence="1">
    <location>
        <begin position="241"/>
        <end position="260"/>
    </location>
</feature>
<feature type="domain" description="SGNH" evidence="3">
    <location>
        <begin position="425"/>
        <end position="618"/>
    </location>
</feature>
<feature type="transmembrane region" description="Helical" evidence="1">
    <location>
        <begin position="35"/>
        <end position="51"/>
    </location>
</feature>